<dbReference type="Proteomes" id="UP000238825">
    <property type="component" value="Chromosome"/>
</dbReference>
<dbReference type="EMBL" id="UFSZ01000002">
    <property type="protein sequence ID" value="SUX55517.1"/>
    <property type="molecule type" value="Genomic_DNA"/>
</dbReference>
<dbReference type="EMBL" id="CP019980">
    <property type="protein sequence ID" value="AVK95118.1"/>
    <property type="molecule type" value="Genomic_DNA"/>
</dbReference>
<dbReference type="AlphaFoldDB" id="A0A2S0JVL6"/>
<gene>
    <name evidence="1" type="ORF">LS41612_01810</name>
    <name evidence="2" type="ORF">NCTC10338_04437</name>
    <name evidence="3" type="ORF">NCTC10338_04760</name>
</gene>
<accession>A0A2S0JVL6</accession>
<evidence type="ECO:0000313" key="5">
    <source>
        <dbReference type="Proteomes" id="UP000255295"/>
    </source>
</evidence>
<protein>
    <recommendedName>
        <fullName evidence="6">Lipoprotein</fullName>
    </recommendedName>
</protein>
<dbReference type="Proteomes" id="UP000255295">
    <property type="component" value="Unassembled WGS sequence"/>
</dbReference>
<dbReference type="GeneID" id="48274916"/>
<evidence type="ECO:0000313" key="1">
    <source>
        <dbReference type="EMBL" id="AVK95118.1"/>
    </source>
</evidence>
<reference evidence="1 4" key="1">
    <citation type="submission" date="2017-03" db="EMBL/GenBank/DDBJ databases">
        <title>The whole genome sequencing and assembly of Lysinibacillus sphaericus DSM 28T strain.</title>
        <authorList>
            <person name="Lee Y.-J."/>
            <person name="Yi H."/>
            <person name="Bahn Y.-S."/>
            <person name="Kim J.F."/>
            <person name="Lee D.-W."/>
        </authorList>
    </citation>
    <scope>NUCLEOTIDE SEQUENCE [LARGE SCALE GENOMIC DNA]</scope>
    <source>
        <strain evidence="1 4">DSM 28</strain>
    </source>
</reference>
<proteinExistence type="predicted"/>
<dbReference type="RefSeq" id="WP_024360825.1">
    <property type="nucleotide sequence ID" value="NZ_BJNS01000073.1"/>
</dbReference>
<evidence type="ECO:0000313" key="3">
    <source>
        <dbReference type="EMBL" id="SUX55517.1"/>
    </source>
</evidence>
<dbReference type="EMBL" id="UFSZ01000001">
    <property type="protein sequence ID" value="SUV19528.1"/>
    <property type="molecule type" value="Genomic_DNA"/>
</dbReference>
<evidence type="ECO:0000313" key="4">
    <source>
        <dbReference type="Proteomes" id="UP000238825"/>
    </source>
</evidence>
<evidence type="ECO:0008006" key="6">
    <source>
        <dbReference type="Google" id="ProtNLM"/>
    </source>
</evidence>
<name>A0A2S0JVL6_LYSSH</name>
<reference evidence="2 5" key="2">
    <citation type="submission" date="2018-06" db="EMBL/GenBank/DDBJ databases">
        <authorList>
            <consortium name="Pathogen Informatics"/>
            <person name="Doyle S."/>
        </authorList>
    </citation>
    <scope>NUCLEOTIDE SEQUENCE [LARGE SCALE GENOMIC DNA]</scope>
    <source>
        <strain evidence="2 5">NCTC10338</strain>
    </source>
</reference>
<sequence length="261" mass="28880">MKKLFFITILTISIISACTERDTNSKQDTQQDHQWNENKLCISETTSKDTVSSLTQAEALKTIKEQLGTKLAIVLPTNVPLTEGAFLTATTKSEEQQAEVLFLESKEYLPVNDVKLKNATAATAIAKLTVKLYDSIDEASEQIAYEEFSKNGGQQVPLGFNMTGYQDAGAGSLWIGWNEGRWAIATHTRTDNPEAGVELAKQAVQYLESHTLPIPHEHGMVHLDVYKTGNLIVWQDGKLVYTLDSIKDPMKALAMATAFKQ</sequence>
<dbReference type="PROSITE" id="PS51257">
    <property type="entry name" value="PROKAR_LIPOPROTEIN"/>
    <property type="match status" value="1"/>
</dbReference>
<organism evidence="1 4">
    <name type="scientific">Lysinibacillus sphaericus</name>
    <name type="common">Bacillus sphaericus</name>
    <dbReference type="NCBI Taxonomy" id="1421"/>
    <lineage>
        <taxon>Bacteria</taxon>
        <taxon>Bacillati</taxon>
        <taxon>Bacillota</taxon>
        <taxon>Bacilli</taxon>
        <taxon>Bacillales</taxon>
        <taxon>Bacillaceae</taxon>
        <taxon>Lysinibacillus</taxon>
    </lineage>
</organism>
<evidence type="ECO:0000313" key="2">
    <source>
        <dbReference type="EMBL" id="SUV19528.1"/>
    </source>
</evidence>